<dbReference type="Proteomes" id="UP000774326">
    <property type="component" value="Unassembled WGS sequence"/>
</dbReference>
<feature type="compositionally biased region" description="Low complexity" evidence="1">
    <location>
        <begin position="23"/>
        <end position="43"/>
    </location>
</feature>
<reference evidence="2" key="2">
    <citation type="submission" date="2021-01" db="EMBL/GenBank/DDBJ databases">
        <authorList>
            <person name="Schikora-Tamarit M.A."/>
        </authorList>
    </citation>
    <scope>NUCLEOTIDE SEQUENCE</scope>
    <source>
        <strain evidence="2">CBS2887</strain>
    </source>
</reference>
<name>A0A9P8QB24_WICPI</name>
<dbReference type="InterPro" id="IPR038910">
    <property type="entry name" value="Hua1-like"/>
</dbReference>
<keyword evidence="3" id="KW-1185">Reference proteome</keyword>
<dbReference type="PANTHER" id="PTHR28031:SF1">
    <property type="entry name" value="PROLINE-RICH PROTEIN HUA1"/>
    <property type="match status" value="1"/>
</dbReference>
<reference evidence="2" key="1">
    <citation type="journal article" date="2021" name="Open Biol.">
        <title>Shared evolutionary footprints suggest mitochondrial oxidative damage underlies multiple complex I losses in fungi.</title>
        <authorList>
            <person name="Schikora-Tamarit M.A."/>
            <person name="Marcet-Houben M."/>
            <person name="Nosek J."/>
            <person name="Gabaldon T."/>
        </authorList>
    </citation>
    <scope>NUCLEOTIDE SEQUENCE</scope>
    <source>
        <strain evidence="2">CBS2887</strain>
    </source>
</reference>
<dbReference type="AlphaFoldDB" id="A0A9P8QB24"/>
<feature type="compositionally biased region" description="Polar residues" evidence="1">
    <location>
        <begin position="66"/>
        <end position="75"/>
    </location>
</feature>
<gene>
    <name evidence="2" type="ORF">WICPIJ_001745</name>
</gene>
<proteinExistence type="predicted"/>
<evidence type="ECO:0000313" key="3">
    <source>
        <dbReference type="Proteomes" id="UP000774326"/>
    </source>
</evidence>
<dbReference type="GO" id="GO:0005737">
    <property type="term" value="C:cytoplasm"/>
    <property type="evidence" value="ECO:0007669"/>
    <property type="project" value="TreeGrafter"/>
</dbReference>
<feature type="region of interest" description="Disordered" evidence="1">
    <location>
        <begin position="1"/>
        <end position="91"/>
    </location>
</feature>
<protein>
    <recommendedName>
        <fullName evidence="4">Proline-rich protein HUA1</fullName>
    </recommendedName>
</protein>
<dbReference type="EMBL" id="JAEUBG010000873">
    <property type="protein sequence ID" value="KAH3687283.1"/>
    <property type="molecule type" value="Genomic_DNA"/>
</dbReference>
<accession>A0A9P8QB24</accession>
<organism evidence="2 3">
    <name type="scientific">Wickerhamomyces pijperi</name>
    <name type="common">Yeast</name>
    <name type="synonym">Pichia pijperi</name>
    <dbReference type="NCBI Taxonomy" id="599730"/>
    <lineage>
        <taxon>Eukaryota</taxon>
        <taxon>Fungi</taxon>
        <taxon>Dikarya</taxon>
        <taxon>Ascomycota</taxon>
        <taxon>Saccharomycotina</taxon>
        <taxon>Saccharomycetes</taxon>
        <taxon>Phaffomycetales</taxon>
        <taxon>Wickerhamomycetaceae</taxon>
        <taxon>Wickerhamomyces</taxon>
    </lineage>
</organism>
<dbReference type="PANTHER" id="PTHR28031">
    <property type="entry name" value="PROLINE-RICH PROTEIN HUA1"/>
    <property type="match status" value="1"/>
</dbReference>
<evidence type="ECO:0000313" key="2">
    <source>
        <dbReference type="EMBL" id="KAH3687283.1"/>
    </source>
</evidence>
<evidence type="ECO:0000256" key="1">
    <source>
        <dbReference type="SAM" id="MobiDB-lite"/>
    </source>
</evidence>
<evidence type="ECO:0008006" key="4">
    <source>
        <dbReference type="Google" id="ProtNLM"/>
    </source>
</evidence>
<dbReference type="OrthoDB" id="2405700at2759"/>
<comment type="caution">
    <text evidence="2">The sequence shown here is derived from an EMBL/GenBank/DDBJ whole genome shotgun (WGS) entry which is preliminary data.</text>
</comment>
<sequence length="224" mass="25086">MSHQSNDLPPPSYEEAVNEPFATSSSTSFTTSTSTTSRFSVSSDNPNDRKRPPPPPRPAPAPQQQSSYQESQPMWSSRPPEPTPYNQQSSNLPWRYPARYFCNKCKNTGYKFKDGQRTNKSCKDCWSKFAKNNAVFTQNTTTTASNYQPMPQFMPMPIPMPMPMQPMPMPMPQPMMQLPPRVVRPGDPSIGGVLCGVCRGSGRIYGLFDDSLCQNCFGVGRILR</sequence>